<dbReference type="HOGENOM" id="CLU_297662_0_0_2"/>
<dbReference type="InterPro" id="IPR008964">
    <property type="entry name" value="Invasin/intimin_cell_adhesion"/>
</dbReference>
<protein>
    <recommendedName>
        <fullName evidence="1">DUF3344 domain-containing protein</fullName>
    </recommendedName>
</protein>
<dbReference type="Proteomes" id="UP000004028">
    <property type="component" value="Unassembled WGS sequence"/>
</dbReference>
<dbReference type="PATRIC" id="fig|521002.11.peg.1263"/>
<feature type="domain" description="DUF3344" evidence="1">
    <location>
        <begin position="35"/>
        <end position="294"/>
    </location>
</feature>
<name>D2ZR17_METSM</name>
<dbReference type="RefSeq" id="WP_004033684.1">
    <property type="nucleotide sequence ID" value="NZ_GG704759.1"/>
</dbReference>
<dbReference type="AlphaFoldDB" id="D2ZR17"/>
<gene>
    <name evidence="2" type="ORF">METSMIF1_03300</name>
</gene>
<evidence type="ECO:0000313" key="2">
    <source>
        <dbReference type="EMBL" id="EFC93714.1"/>
    </source>
</evidence>
<dbReference type="EMBL" id="ABYV02000006">
    <property type="protein sequence ID" value="EFC93714.1"/>
    <property type="molecule type" value="Genomic_DNA"/>
</dbReference>
<dbReference type="Gene3D" id="2.60.40.10">
    <property type="entry name" value="Immunoglobulins"/>
    <property type="match status" value="2"/>
</dbReference>
<sequence length="1011" mass="111654">MNIKNKFFFILVALIVSLLTINGAFAETADSMPEIDQGTVSGDAELISTNPWSTTGSLEYTIPDGVQEITSAKVIVNIYSGSGNSETYALHSNTTLNTAGNSKVLGYENLTYVGNQVGDPNVYVINNHTTKQYSDYQMVYDVLDDLKDLGPNSKIKIDVTSTPFEGKAFDGRIKMIGLFIAYNDGDSDSITYWLNVGMSWTQGTVSNLIYTKNYTGDIGEVNFEAIMLSSYNGAYKFNDNQLFIPEDTIVKDYYIYNKWNVTDYFQIGDNNNFTYSALSQGYGSIKSSVQLLKVINRESPVVTTNIASEYKNSIYAGVTNNLTITVNSINKDLTNVTVYVYDNGRVVGSYLVDFLKANSSKSVNIIDSFIRPIDENTVLGNNNTNVVYRVIVEDKNGILNDTNSSNFMVVYNGNLGKDLAYPAMNATITRVYDITGDVIILNKDDSSYLGSKSTNGSDTWNIDFKGELKEGLLYVSYNWNKQADVSDWIVTFNNKIITPIAHYRDQSNLGAYGKHGYGLAVYNVTDLINKGLNTFTLNKTSGLTAVYPSSLLLLTNNENGASKTVYMSEGADLLSKTNNKNLDVGAYTKFNIDSTSMINSTLYVFAAGGQKNEGNIVFNGEIKSDVWNKTSNSIDYYTFNTSGLTKDNNTVFFQSTGSTILALHQILVVERENTQNIQLTVENLEKYYGGSEKLNATLKDGAGNPIANKTITFTINGQKYNRTTNSNGIASLAINLRPGVYDVTTMYGNMSVYSKVVVKTTIEGKDLVKMYQNGTQFFATFLGTDGKPLANNTKVTFNINGVFYTRQTNENGVARLNINLRPGEYILTAINPVNSESEGFNITVKSLIESSDLTKHYRNDSKFEVKIYNKDGTLAINKNVTFNINGVFYNRITDSNGVARLNINLRPGNYIITTIFEGLTIGNNINVLPTLVTSDLSMKYLDGSKFTAQTLDGQGNPLTNQNVSFNINGVLYQKVTDKEGIASLNITLLAGEYIITSYWNDFQVGNTIKID</sequence>
<dbReference type="SUPFAM" id="SSF49373">
    <property type="entry name" value="Invasin/intimin cell-adhesion fragments"/>
    <property type="match status" value="2"/>
</dbReference>
<dbReference type="InterPro" id="IPR013783">
    <property type="entry name" value="Ig-like_fold"/>
</dbReference>
<proteinExistence type="predicted"/>
<dbReference type="Pfam" id="PF11824">
    <property type="entry name" value="DUF3344"/>
    <property type="match status" value="2"/>
</dbReference>
<reference evidence="2 3" key="1">
    <citation type="submission" date="2010-01" db="EMBL/GenBank/DDBJ databases">
        <authorList>
            <person name="Weinstock G."/>
            <person name="Sodergren E."/>
            <person name="Clifton S."/>
            <person name="Fulton L."/>
            <person name="Fulton B."/>
            <person name="Courtney L."/>
            <person name="Fronick C."/>
            <person name="Harrison M."/>
            <person name="Strong C."/>
            <person name="Farmer C."/>
            <person name="Delahaunty K."/>
            <person name="Markovic C."/>
            <person name="Hall O."/>
            <person name="Minx P."/>
            <person name="Tomlinson C."/>
            <person name="Mitreva M."/>
            <person name="Nelson J."/>
            <person name="Hou S."/>
            <person name="Wollam A."/>
            <person name="Pepin K.H."/>
            <person name="Johnson M."/>
            <person name="Bhonagiri V."/>
            <person name="Nash W.E."/>
            <person name="Warren W."/>
            <person name="Chinwalla A."/>
            <person name="Mardis E.R."/>
            <person name="Wilson R.K."/>
        </authorList>
    </citation>
    <scope>NUCLEOTIDE SEQUENCE [LARGE SCALE GENOMIC DNA]</scope>
    <source>
        <strain evidence="2 3">DSM 2374</strain>
    </source>
</reference>
<evidence type="ECO:0000313" key="3">
    <source>
        <dbReference type="Proteomes" id="UP000004028"/>
    </source>
</evidence>
<evidence type="ECO:0000259" key="1">
    <source>
        <dbReference type="Pfam" id="PF11824"/>
    </source>
</evidence>
<dbReference type="InterPro" id="IPR021779">
    <property type="entry name" value="DUF3344"/>
</dbReference>
<feature type="domain" description="DUF3344" evidence="1">
    <location>
        <begin position="429"/>
        <end position="670"/>
    </location>
</feature>
<comment type="caution">
    <text evidence="2">The sequence shown here is derived from an EMBL/GenBank/DDBJ whole genome shotgun (WGS) entry which is preliminary data.</text>
</comment>
<organism evidence="2 3">
    <name type="scientific">Methanobrevibacter smithii DSM 2374</name>
    <dbReference type="NCBI Taxonomy" id="521002"/>
    <lineage>
        <taxon>Archaea</taxon>
        <taxon>Methanobacteriati</taxon>
        <taxon>Methanobacteriota</taxon>
        <taxon>Methanomada group</taxon>
        <taxon>Methanobacteria</taxon>
        <taxon>Methanobacteriales</taxon>
        <taxon>Methanobacteriaceae</taxon>
        <taxon>Methanobrevibacter</taxon>
    </lineage>
</organism>
<accession>D2ZR17</accession>